<dbReference type="Proteomes" id="UP000324639">
    <property type="component" value="Chromosome Bgt_-11"/>
</dbReference>
<proteinExistence type="predicted"/>
<name>A0A9X9MQW4_BLUGR</name>
<sequence length="102" mass="11413">MKLISIASTTALAGLLLLVPAAYGDRHQCSYGKAFSISEIQNKLEYGNFVDARPGDPTDPDGIKFYAMRFDMMPVLGVTITYLIQIVYEPPYYRFYEKTSSG</sequence>
<evidence type="ECO:0000313" key="2">
    <source>
        <dbReference type="EMBL" id="VDB96446.1"/>
    </source>
</evidence>
<protein>
    <submittedName>
        <fullName evidence="2">BgtE-10109</fullName>
    </submittedName>
</protein>
<feature type="signal peptide" evidence="1">
    <location>
        <begin position="1"/>
        <end position="24"/>
    </location>
</feature>
<keyword evidence="1" id="KW-0732">Signal</keyword>
<keyword evidence="3" id="KW-1185">Reference proteome</keyword>
<dbReference type="EMBL" id="LR026994">
    <property type="protein sequence ID" value="VDB96446.1"/>
    <property type="molecule type" value="Genomic_DNA"/>
</dbReference>
<gene>
    <name evidence="2" type="ORF">BGT96224V316_LOCUS8425</name>
</gene>
<evidence type="ECO:0000256" key="1">
    <source>
        <dbReference type="SAM" id="SignalP"/>
    </source>
</evidence>
<accession>A0A9X9MQW4</accession>
<organism evidence="2 3">
    <name type="scientific">Blumeria graminis f. sp. tritici</name>
    <dbReference type="NCBI Taxonomy" id="62690"/>
    <lineage>
        <taxon>Eukaryota</taxon>
        <taxon>Fungi</taxon>
        <taxon>Dikarya</taxon>
        <taxon>Ascomycota</taxon>
        <taxon>Pezizomycotina</taxon>
        <taxon>Leotiomycetes</taxon>
        <taxon>Erysiphales</taxon>
        <taxon>Erysiphaceae</taxon>
        <taxon>Blumeria</taxon>
    </lineage>
</organism>
<feature type="chain" id="PRO_5040807953" evidence="1">
    <location>
        <begin position="25"/>
        <end position="102"/>
    </location>
</feature>
<reference evidence="2 3" key="1">
    <citation type="submission" date="2018-08" db="EMBL/GenBank/DDBJ databases">
        <authorList>
            <person name="Muller C M."/>
        </authorList>
    </citation>
    <scope>NUCLEOTIDE SEQUENCE [LARGE SCALE GENOMIC DNA]</scope>
</reference>
<dbReference type="AlphaFoldDB" id="A0A9X9MQW4"/>
<evidence type="ECO:0000313" key="3">
    <source>
        <dbReference type="Proteomes" id="UP000324639"/>
    </source>
</evidence>